<organism evidence="1 2">
    <name type="scientific">Rhododendron molle</name>
    <name type="common">Chinese azalea</name>
    <name type="synonym">Azalea mollis</name>
    <dbReference type="NCBI Taxonomy" id="49168"/>
    <lineage>
        <taxon>Eukaryota</taxon>
        <taxon>Viridiplantae</taxon>
        <taxon>Streptophyta</taxon>
        <taxon>Embryophyta</taxon>
        <taxon>Tracheophyta</taxon>
        <taxon>Spermatophyta</taxon>
        <taxon>Magnoliopsida</taxon>
        <taxon>eudicotyledons</taxon>
        <taxon>Gunneridae</taxon>
        <taxon>Pentapetalae</taxon>
        <taxon>asterids</taxon>
        <taxon>Ericales</taxon>
        <taxon>Ericaceae</taxon>
        <taxon>Ericoideae</taxon>
        <taxon>Rhodoreae</taxon>
        <taxon>Rhododendron</taxon>
    </lineage>
</organism>
<dbReference type="Proteomes" id="UP001062846">
    <property type="component" value="Chromosome 8"/>
</dbReference>
<evidence type="ECO:0000313" key="1">
    <source>
        <dbReference type="EMBL" id="KAI8542262.1"/>
    </source>
</evidence>
<name>A0ACC0MP56_RHOML</name>
<protein>
    <submittedName>
        <fullName evidence="1">Uncharacterized protein</fullName>
    </submittedName>
</protein>
<gene>
    <name evidence="1" type="ORF">RHMOL_Rhmol08G0125100</name>
</gene>
<reference evidence="1" key="1">
    <citation type="submission" date="2022-02" db="EMBL/GenBank/DDBJ databases">
        <title>Plant Genome Project.</title>
        <authorList>
            <person name="Zhang R.-G."/>
        </authorList>
    </citation>
    <scope>NUCLEOTIDE SEQUENCE</scope>
    <source>
        <strain evidence="1">AT1</strain>
    </source>
</reference>
<sequence>MAGNNLAARVASLEAEMALYRREIEEFNAHIARLITTIRTLCCAVSNLQDFTYNQQDDKNDPGFTPECLSEDTTEDSDGNSNGSDDRSDGAATLPAGEAIEVEGPEEEEEGQ</sequence>
<keyword evidence="2" id="KW-1185">Reference proteome</keyword>
<accession>A0ACC0MP56</accession>
<comment type="caution">
    <text evidence="1">The sequence shown here is derived from an EMBL/GenBank/DDBJ whole genome shotgun (WGS) entry which is preliminary data.</text>
</comment>
<proteinExistence type="predicted"/>
<evidence type="ECO:0000313" key="2">
    <source>
        <dbReference type="Proteomes" id="UP001062846"/>
    </source>
</evidence>
<dbReference type="EMBL" id="CM046395">
    <property type="protein sequence ID" value="KAI8542262.1"/>
    <property type="molecule type" value="Genomic_DNA"/>
</dbReference>